<evidence type="ECO:0000256" key="3">
    <source>
        <dbReference type="ARBA" id="ARBA00023125"/>
    </source>
</evidence>
<feature type="domain" description="HTH merR-type" evidence="5">
    <location>
        <begin position="1"/>
        <end position="68"/>
    </location>
</feature>
<dbReference type="InterPro" id="IPR009061">
    <property type="entry name" value="DNA-bd_dom_put_sf"/>
</dbReference>
<dbReference type="PANTHER" id="PTHR30204">
    <property type="entry name" value="REDOX-CYCLING DRUG-SENSING TRANSCRIPTIONAL ACTIVATOR SOXR"/>
    <property type="match status" value="1"/>
</dbReference>
<dbReference type="InterPro" id="IPR000551">
    <property type="entry name" value="MerR-type_HTH_dom"/>
</dbReference>
<dbReference type="AlphaFoldDB" id="A0A089IQY8"/>
<sequence length="296" mass="35212">MRIHEICKECNVTKKAVEYYEKQGLIKPRYDSSNYRSFNHDDVILIKEIAMLRKLNISIADIKIIIASDDRHEALSNYKMKKELQMQQMRAQYDCLIDFLENGYNLDQAIDTVSRRLDSNMLIKDRLLQAFPGTYGMYLYVHFGRFLNEKLNSDEQKLAYYKMVEFLDHVNEMEFPSGLEQFLTEAFVSMSETDLQQIDDSMNRAVKDYSNFIAENRKSIEEYLAYRNSEEYKSSSVYKMEQLLIEFQQSSGYYDVFIHNLQILSSSYRKYQEQLRQADKEFLNQYPDAENRFGNK</sequence>
<dbReference type="EMBL" id="CP009288">
    <property type="protein sequence ID" value="AIQ11429.1"/>
    <property type="molecule type" value="Genomic_DNA"/>
</dbReference>
<keyword evidence="4" id="KW-0804">Transcription</keyword>
<keyword evidence="7" id="KW-1185">Reference proteome</keyword>
<keyword evidence="2" id="KW-0805">Transcription regulation</keyword>
<dbReference type="Pfam" id="PF13411">
    <property type="entry name" value="MerR_1"/>
    <property type="match status" value="1"/>
</dbReference>
<dbReference type="RefSeq" id="WP_042205339.1">
    <property type="nucleotide sequence ID" value="NZ_CP009288.1"/>
</dbReference>
<evidence type="ECO:0000256" key="4">
    <source>
        <dbReference type="ARBA" id="ARBA00023163"/>
    </source>
</evidence>
<name>A0A089IQY8_PAEDU</name>
<evidence type="ECO:0000256" key="1">
    <source>
        <dbReference type="ARBA" id="ARBA00022491"/>
    </source>
</evidence>
<dbReference type="STRING" id="44251.PDUR_05175"/>
<evidence type="ECO:0000256" key="2">
    <source>
        <dbReference type="ARBA" id="ARBA00023015"/>
    </source>
</evidence>
<dbReference type="InterPro" id="IPR047057">
    <property type="entry name" value="MerR_fam"/>
</dbReference>
<protein>
    <recommendedName>
        <fullName evidence="5">HTH merR-type domain-containing protein</fullName>
    </recommendedName>
</protein>
<dbReference type="Gene3D" id="1.10.1660.10">
    <property type="match status" value="1"/>
</dbReference>
<dbReference type="CDD" id="cd00592">
    <property type="entry name" value="HTH_MerR-like"/>
    <property type="match status" value="1"/>
</dbReference>
<evidence type="ECO:0000259" key="5">
    <source>
        <dbReference type="PROSITE" id="PS50937"/>
    </source>
</evidence>
<keyword evidence="1" id="KW-0678">Repressor</keyword>
<proteinExistence type="predicted"/>
<keyword evidence="3" id="KW-0238">DNA-binding</keyword>
<dbReference type="Proteomes" id="UP000029409">
    <property type="component" value="Chromosome"/>
</dbReference>
<dbReference type="GO" id="GO:0003677">
    <property type="term" value="F:DNA binding"/>
    <property type="evidence" value="ECO:0007669"/>
    <property type="project" value="UniProtKB-KW"/>
</dbReference>
<accession>A0A089IQY8</accession>
<dbReference type="GO" id="GO:0003700">
    <property type="term" value="F:DNA-binding transcription factor activity"/>
    <property type="evidence" value="ECO:0007669"/>
    <property type="project" value="InterPro"/>
</dbReference>
<dbReference type="SMART" id="SM00422">
    <property type="entry name" value="HTH_MERR"/>
    <property type="match status" value="1"/>
</dbReference>
<dbReference type="PROSITE" id="PS50937">
    <property type="entry name" value="HTH_MERR_2"/>
    <property type="match status" value="1"/>
</dbReference>
<evidence type="ECO:0000313" key="7">
    <source>
        <dbReference type="Proteomes" id="UP000029409"/>
    </source>
</evidence>
<dbReference type="SUPFAM" id="SSF46955">
    <property type="entry name" value="Putative DNA-binding domain"/>
    <property type="match status" value="1"/>
</dbReference>
<organism evidence="6 7">
    <name type="scientific">Paenibacillus durus</name>
    <name type="common">Paenibacillus azotofixans</name>
    <dbReference type="NCBI Taxonomy" id="44251"/>
    <lineage>
        <taxon>Bacteria</taxon>
        <taxon>Bacillati</taxon>
        <taxon>Bacillota</taxon>
        <taxon>Bacilli</taxon>
        <taxon>Bacillales</taxon>
        <taxon>Paenibacillaceae</taxon>
        <taxon>Paenibacillus</taxon>
    </lineage>
</organism>
<gene>
    <name evidence="6" type="ORF">PDUR_05175</name>
</gene>
<dbReference type="PANTHER" id="PTHR30204:SF69">
    <property type="entry name" value="MERR-FAMILY TRANSCRIPTIONAL REGULATOR"/>
    <property type="match status" value="1"/>
</dbReference>
<evidence type="ECO:0000313" key="6">
    <source>
        <dbReference type="EMBL" id="AIQ11429.1"/>
    </source>
</evidence>
<dbReference type="eggNOG" id="COG0789">
    <property type="taxonomic scope" value="Bacteria"/>
</dbReference>
<dbReference type="KEGG" id="pdu:PDUR_05175"/>
<dbReference type="OrthoDB" id="9791488at2"/>
<reference evidence="6 7" key="1">
    <citation type="submission" date="2014-08" db="EMBL/GenBank/DDBJ databases">
        <title>Comparative genomics of the Paenibacillus odorifer group.</title>
        <authorList>
            <person name="den Bakker H.C."/>
            <person name="Tsai Y.-C."/>
            <person name="Martin N."/>
            <person name="Korlach J."/>
            <person name="Wiedmann M."/>
        </authorList>
    </citation>
    <scope>NUCLEOTIDE SEQUENCE [LARGE SCALE GENOMIC DNA]</scope>
    <source>
        <strain evidence="6 7">DSM 1735</strain>
    </source>
</reference>